<evidence type="ECO:0000313" key="2">
    <source>
        <dbReference type="Proteomes" id="UP000764045"/>
    </source>
</evidence>
<gene>
    <name evidence="1" type="ORF">H6B30_05900</name>
</gene>
<proteinExistence type="predicted"/>
<dbReference type="Proteomes" id="UP000764045">
    <property type="component" value="Unassembled WGS sequence"/>
</dbReference>
<name>A0A938WK22_9BACT</name>
<dbReference type="AlphaFoldDB" id="A0A938WK22"/>
<reference evidence="1 2" key="1">
    <citation type="journal article" date="2021" name="Sci. Rep.">
        <title>The distribution of antibiotic resistance genes in chicken gut microbiota commensals.</title>
        <authorList>
            <person name="Juricova H."/>
            <person name="Matiasovicova J."/>
            <person name="Kubasova T."/>
            <person name="Cejkova D."/>
            <person name="Rychlik I."/>
        </authorList>
    </citation>
    <scope>NUCLEOTIDE SEQUENCE [LARGE SCALE GENOMIC DNA]</scope>
    <source>
        <strain evidence="1 2">An819</strain>
    </source>
</reference>
<accession>A0A938WK22</accession>
<evidence type="ECO:0000313" key="1">
    <source>
        <dbReference type="EMBL" id="MBM6661291.1"/>
    </source>
</evidence>
<organism evidence="1 2">
    <name type="scientific">Marseilla massiliensis</name>
    <dbReference type="NCBI Taxonomy" id="1841864"/>
    <lineage>
        <taxon>Bacteria</taxon>
        <taxon>Pseudomonadati</taxon>
        <taxon>Bacteroidota</taxon>
        <taxon>Bacteroidia</taxon>
        <taxon>Bacteroidales</taxon>
        <taxon>Prevotellaceae</taxon>
        <taxon>Marseilla</taxon>
    </lineage>
</organism>
<dbReference type="RefSeq" id="WP_205108849.1">
    <property type="nucleotide sequence ID" value="NZ_JACJJL010000007.1"/>
</dbReference>
<keyword evidence="2" id="KW-1185">Reference proteome</keyword>
<protein>
    <submittedName>
        <fullName evidence="1">Uncharacterized protein</fullName>
    </submittedName>
</protein>
<dbReference type="EMBL" id="JACJJL010000007">
    <property type="protein sequence ID" value="MBM6661291.1"/>
    <property type="molecule type" value="Genomic_DNA"/>
</dbReference>
<sequence>MGETVYDSQIVGILAKMGDKGMSVQMLAKHLYNMNCSLFEDRDIDAMRRYVQQFVLRNSRSPLSLLERMERRGFYRLNPRRAFVPRQLVFEFNGGQAADEEPVEEDVGQQQALRLPDLFS</sequence>
<comment type="caution">
    <text evidence="1">The sequence shown here is derived from an EMBL/GenBank/DDBJ whole genome shotgun (WGS) entry which is preliminary data.</text>
</comment>